<comment type="similarity">
    <text evidence="2">Belongs to the VAMP-associated protein (VAP) (TC 9.B.17) family.</text>
</comment>
<dbReference type="GO" id="GO:0005886">
    <property type="term" value="C:plasma membrane"/>
    <property type="evidence" value="ECO:0007669"/>
    <property type="project" value="TreeGrafter"/>
</dbReference>
<evidence type="ECO:0000256" key="1">
    <source>
        <dbReference type="ARBA" id="ARBA00004163"/>
    </source>
</evidence>
<dbReference type="Gene3D" id="2.60.40.10">
    <property type="entry name" value="Immunoglobulins"/>
    <property type="match status" value="1"/>
</dbReference>
<dbReference type="GO" id="GO:1902647">
    <property type="term" value="P:negative regulation of 1-phosphatidyl-1D-myo-inositol 4,5-bisphosphate biosynthetic process"/>
    <property type="evidence" value="ECO:0007669"/>
    <property type="project" value="UniProtKB-ARBA"/>
</dbReference>
<dbReference type="PANTHER" id="PTHR10809">
    <property type="entry name" value="VESICLE-ASSOCIATED MEMBRANE PROTEIN-ASSOCIATED PROTEIN"/>
    <property type="match status" value="1"/>
</dbReference>
<dbReference type="GO" id="GO:0061709">
    <property type="term" value="P:reticulophagy"/>
    <property type="evidence" value="ECO:0007669"/>
    <property type="project" value="UniProtKB-ARBA"/>
</dbReference>
<protein>
    <submittedName>
        <fullName evidence="9">Phosphatidylinositol-binding protein scs2</fullName>
    </submittedName>
</protein>
<evidence type="ECO:0000256" key="3">
    <source>
        <dbReference type="ARBA" id="ARBA00022692"/>
    </source>
</evidence>
<feature type="compositionally biased region" description="Basic and acidic residues" evidence="6">
    <location>
        <begin position="179"/>
        <end position="191"/>
    </location>
</feature>
<sequence>MLDLSPPKLGFRRPFTHEVSQVLRLHNPSSDPVAFKVKTTAPKQYCVRPNSGRIEPGRDVEVQVLLQAMKEDPPPDTRCRDKFLVQSVAISPENNTGNVTQIWSNIEQTAKSSIQEKKIRVSFLPEDGSAGYDNMSAAGMSTNGLSHHEDEPPAYSSPSPLAVTPQRSAQGPISTPADKPLDAKNRGDAMNDAHNPATNPASGQSTLGAAAASIASVIPTSQADLQKSLEAANAQIKRLQEQASEGLRQRKITADGQEKSSIATSMQNAPAPGGVPVQIVAGLCLLCFLIAYLLF</sequence>
<keyword evidence="5 7" id="KW-0472">Membrane</keyword>
<dbReference type="EMBL" id="JAUTXT010000023">
    <property type="protein sequence ID" value="KAK3673829.1"/>
    <property type="molecule type" value="Genomic_DNA"/>
</dbReference>
<comment type="caution">
    <text evidence="9">The sequence shown here is derived from an EMBL/GenBank/DDBJ whole genome shotgun (WGS) entry which is preliminary data.</text>
</comment>
<dbReference type="PANTHER" id="PTHR10809:SF6">
    <property type="entry name" value="AT11025P-RELATED"/>
    <property type="match status" value="1"/>
</dbReference>
<organism evidence="9 10">
    <name type="scientific">Recurvomyces mirabilis</name>
    <dbReference type="NCBI Taxonomy" id="574656"/>
    <lineage>
        <taxon>Eukaryota</taxon>
        <taxon>Fungi</taxon>
        <taxon>Dikarya</taxon>
        <taxon>Ascomycota</taxon>
        <taxon>Pezizomycotina</taxon>
        <taxon>Dothideomycetes</taxon>
        <taxon>Dothideomycetidae</taxon>
        <taxon>Mycosphaerellales</taxon>
        <taxon>Teratosphaeriaceae</taxon>
        <taxon>Recurvomyces</taxon>
    </lineage>
</organism>
<dbReference type="Pfam" id="PF00635">
    <property type="entry name" value="Motile_Sperm"/>
    <property type="match status" value="1"/>
</dbReference>
<reference evidence="9" key="1">
    <citation type="submission" date="2023-07" db="EMBL/GenBank/DDBJ databases">
        <title>Black Yeasts Isolated from many extreme environments.</title>
        <authorList>
            <person name="Coleine C."/>
            <person name="Stajich J.E."/>
            <person name="Selbmann L."/>
        </authorList>
    </citation>
    <scope>NUCLEOTIDE SEQUENCE</scope>
    <source>
        <strain evidence="9">CCFEE 5485</strain>
    </source>
</reference>
<dbReference type="InterPro" id="IPR013783">
    <property type="entry name" value="Ig-like_fold"/>
</dbReference>
<evidence type="ECO:0000256" key="4">
    <source>
        <dbReference type="ARBA" id="ARBA00022989"/>
    </source>
</evidence>
<evidence type="ECO:0000256" key="5">
    <source>
        <dbReference type="ARBA" id="ARBA00023136"/>
    </source>
</evidence>
<feature type="domain" description="MSP" evidence="8">
    <location>
        <begin position="1"/>
        <end position="124"/>
    </location>
</feature>
<dbReference type="GO" id="GO:0035091">
    <property type="term" value="F:phosphatidylinositol binding"/>
    <property type="evidence" value="ECO:0007669"/>
    <property type="project" value="UniProtKB-ARBA"/>
</dbReference>
<dbReference type="AlphaFoldDB" id="A0AAE0WLC9"/>
<dbReference type="GO" id="GO:0160214">
    <property type="term" value="F:endoplasmic reticulum-plasma membrane adaptor activity"/>
    <property type="evidence" value="ECO:0007669"/>
    <property type="project" value="UniProtKB-ARBA"/>
</dbReference>
<feature type="region of interest" description="Disordered" evidence="6">
    <location>
        <begin position="242"/>
        <end position="268"/>
    </location>
</feature>
<feature type="region of interest" description="Disordered" evidence="6">
    <location>
        <begin position="134"/>
        <end position="205"/>
    </location>
</feature>
<accession>A0AAE0WLC9</accession>
<dbReference type="SUPFAM" id="SSF49354">
    <property type="entry name" value="PapD-like"/>
    <property type="match status" value="1"/>
</dbReference>
<dbReference type="PIRSF" id="PIRSF019693">
    <property type="entry name" value="VAMP-associated"/>
    <property type="match status" value="1"/>
</dbReference>
<evidence type="ECO:0000259" key="8">
    <source>
        <dbReference type="PROSITE" id="PS50202"/>
    </source>
</evidence>
<dbReference type="InterPro" id="IPR000535">
    <property type="entry name" value="MSP_dom"/>
</dbReference>
<dbReference type="GO" id="GO:0160219">
    <property type="term" value="C:cortical endoplasmic reticulum membrane"/>
    <property type="evidence" value="ECO:0007669"/>
    <property type="project" value="UniProtKB-ARBA"/>
</dbReference>
<dbReference type="Proteomes" id="UP001274830">
    <property type="component" value="Unassembled WGS sequence"/>
</dbReference>
<dbReference type="GeneID" id="89965885"/>
<comment type="subcellular location">
    <subcellularLocation>
        <location evidence="1">Endoplasmic reticulum membrane</location>
        <topology evidence="1">Single-pass type IV membrane protein</topology>
    </subcellularLocation>
</comment>
<name>A0AAE0WLC9_9PEZI</name>
<keyword evidence="4 7" id="KW-1133">Transmembrane helix</keyword>
<evidence type="ECO:0000313" key="9">
    <source>
        <dbReference type="EMBL" id="KAK3673829.1"/>
    </source>
</evidence>
<dbReference type="GO" id="GO:0007009">
    <property type="term" value="P:plasma membrane organization"/>
    <property type="evidence" value="ECO:0007669"/>
    <property type="project" value="UniProtKB-ARBA"/>
</dbReference>
<feature type="compositionally biased region" description="Polar residues" evidence="6">
    <location>
        <begin position="259"/>
        <end position="268"/>
    </location>
</feature>
<dbReference type="InterPro" id="IPR008962">
    <property type="entry name" value="PapD-like_sf"/>
</dbReference>
<dbReference type="InterPro" id="IPR016763">
    <property type="entry name" value="VAP"/>
</dbReference>
<evidence type="ECO:0000256" key="7">
    <source>
        <dbReference type="SAM" id="Phobius"/>
    </source>
</evidence>
<keyword evidence="10" id="KW-1185">Reference proteome</keyword>
<gene>
    <name evidence="9" type="primary">SCS2</name>
    <name evidence="9" type="ORF">LTR78_006384</name>
</gene>
<keyword evidence="3 7" id="KW-0812">Transmembrane</keyword>
<feature type="transmembrane region" description="Helical" evidence="7">
    <location>
        <begin position="275"/>
        <end position="294"/>
    </location>
</feature>
<evidence type="ECO:0000313" key="10">
    <source>
        <dbReference type="Proteomes" id="UP001274830"/>
    </source>
</evidence>
<dbReference type="GO" id="GO:0061817">
    <property type="term" value="P:endoplasmic reticulum-plasma membrane tethering"/>
    <property type="evidence" value="ECO:0007669"/>
    <property type="project" value="TreeGrafter"/>
</dbReference>
<dbReference type="GO" id="GO:0090158">
    <property type="term" value="P:endoplasmic reticulum membrane organization"/>
    <property type="evidence" value="ECO:0007669"/>
    <property type="project" value="TreeGrafter"/>
</dbReference>
<feature type="compositionally biased region" description="Polar residues" evidence="6">
    <location>
        <begin position="196"/>
        <end position="205"/>
    </location>
</feature>
<dbReference type="GO" id="GO:0140506">
    <property type="term" value="F:endoplasmic reticulum-autophagosome adaptor activity"/>
    <property type="evidence" value="ECO:0007669"/>
    <property type="project" value="UniProtKB-ARBA"/>
</dbReference>
<evidence type="ECO:0000256" key="2">
    <source>
        <dbReference type="ARBA" id="ARBA00008932"/>
    </source>
</evidence>
<dbReference type="GO" id="GO:0033149">
    <property type="term" value="F:FFAT motif binding"/>
    <property type="evidence" value="ECO:0007669"/>
    <property type="project" value="TreeGrafter"/>
</dbReference>
<dbReference type="PROSITE" id="PS50202">
    <property type="entry name" value="MSP"/>
    <property type="match status" value="1"/>
</dbReference>
<dbReference type="GO" id="GO:0051685">
    <property type="term" value="P:maintenance of ER location"/>
    <property type="evidence" value="ECO:0007669"/>
    <property type="project" value="UniProtKB-ARBA"/>
</dbReference>
<dbReference type="FunFam" id="2.60.40.10:FF:000813">
    <property type="entry name" value="Vesicle-associated protein 1-1"/>
    <property type="match status" value="1"/>
</dbReference>
<dbReference type="GO" id="GO:0001786">
    <property type="term" value="F:phosphatidylserine binding"/>
    <property type="evidence" value="ECO:0007669"/>
    <property type="project" value="UniProtKB-ARBA"/>
</dbReference>
<evidence type="ECO:0000256" key="6">
    <source>
        <dbReference type="SAM" id="MobiDB-lite"/>
    </source>
</evidence>
<dbReference type="RefSeq" id="XP_064691198.1">
    <property type="nucleotide sequence ID" value="XM_064841334.1"/>
</dbReference>
<proteinExistence type="inferred from homology"/>